<evidence type="ECO:0000313" key="3">
    <source>
        <dbReference type="EMBL" id="MEA5666870.1"/>
    </source>
</evidence>
<proteinExistence type="predicted"/>
<reference evidence="3 4" key="1">
    <citation type="submission" date="2023-12" db="EMBL/GenBank/DDBJ databases">
        <title>Stenotrophomonas guangdongensis sp. nov., isolated from wilted pepper plants (Capsicum annuum).</title>
        <authorList>
            <person name="Qiu M."/>
            <person name="Li Y."/>
            <person name="Liu Q."/>
            <person name="Zhang X."/>
            <person name="Huang Y."/>
            <person name="Guo R."/>
            <person name="Hu M."/>
            <person name="Zhou J."/>
            <person name="Zhou X."/>
        </authorList>
    </citation>
    <scope>NUCLEOTIDE SEQUENCE [LARGE SCALE GENOMIC DNA]</scope>
    <source>
        <strain evidence="3 4">MH1</strain>
    </source>
</reference>
<dbReference type="PROSITE" id="PS51352">
    <property type="entry name" value="THIOREDOXIN_2"/>
    <property type="match status" value="1"/>
</dbReference>
<dbReference type="Pfam" id="PF17991">
    <property type="entry name" value="Thioredoxin_10"/>
    <property type="match status" value="1"/>
</dbReference>
<feature type="transmembrane region" description="Helical" evidence="1">
    <location>
        <begin position="70"/>
        <end position="91"/>
    </location>
</feature>
<keyword evidence="1" id="KW-0812">Transmembrane</keyword>
<sequence>MLLFVLAYLGGVLTLLSPCILPVLPFVFARADRPFLRSGLPLLLGMALMFAVVASLAAVGSHWVVQANQVGRWIALVVMALFALALLWPALADRLLSPLQRLGARLGTVADSAADAGRGGVMTSLLLGVATGLLWAPCAGPILGLILTGAALQGANAGTSGLLLAYALGAATALGLAVWVGGRVFAVLKRRLGTSEWIRRGLGAAALLAVVAIAMGWDTGLLTRASTPSTTRLEQGLLDRWHTPARGAGPAMMMMAADPGAGAALPVEGALPSLAGATAWLNGPPLEAATLRGKVVLVDFWTYSCINCLRTLPYVRQWAERYRDHGLVVIGVHAPEFAFERDRDNVERAVKELGITYPVAIDNDYAIWRGFDNHYWPAHYFIDAQGRIRAHHFGEGDYANSEQIIRQLLREAGNPLPGDAPTMMGGAQEGVALQADMDNLLSPETYIGHARAEHFASPGGQKPGQVADYQAPTSLQLNQWALGGRWNVEGEDAQLQQRGGRIVFRFHARDLHLVLAPRDPAHPVRFRVRIDGKAPGADAGGDVSASGEGVVDENRLYQLIRQHGDVQERSFEIEFLDPDVRAYAFTFG</sequence>
<dbReference type="InterPro" id="IPR036249">
    <property type="entry name" value="Thioredoxin-like_sf"/>
</dbReference>
<feature type="transmembrane region" description="Helical" evidence="1">
    <location>
        <begin position="40"/>
        <end position="64"/>
    </location>
</feature>
<dbReference type="SUPFAM" id="SSF52833">
    <property type="entry name" value="Thioredoxin-like"/>
    <property type="match status" value="1"/>
</dbReference>
<feature type="transmembrane region" description="Helical" evidence="1">
    <location>
        <begin position="6"/>
        <end position="28"/>
    </location>
</feature>
<dbReference type="RefSeq" id="WP_323438106.1">
    <property type="nucleotide sequence ID" value="NZ_JAYFUH010000062.1"/>
</dbReference>
<dbReference type="PANTHER" id="PTHR42852">
    <property type="entry name" value="THIOL:DISULFIDE INTERCHANGE PROTEIN DSBE"/>
    <property type="match status" value="1"/>
</dbReference>
<protein>
    <submittedName>
        <fullName evidence="3">Cytochrome c biogenesis protein DipZ</fullName>
    </submittedName>
</protein>
<feature type="transmembrane region" description="Helical" evidence="1">
    <location>
        <begin position="197"/>
        <end position="217"/>
    </location>
</feature>
<keyword evidence="4" id="KW-1185">Reference proteome</keyword>
<dbReference type="Proteomes" id="UP001301653">
    <property type="component" value="Unassembled WGS sequence"/>
</dbReference>
<evidence type="ECO:0000313" key="4">
    <source>
        <dbReference type="Proteomes" id="UP001301653"/>
    </source>
</evidence>
<name>A0ABU5V477_9GAMM</name>
<dbReference type="Pfam" id="PF00578">
    <property type="entry name" value="AhpC-TSA"/>
    <property type="match status" value="1"/>
</dbReference>
<dbReference type="Gene3D" id="2.60.120.260">
    <property type="entry name" value="Galactose-binding domain-like"/>
    <property type="match status" value="1"/>
</dbReference>
<organism evidence="3 4">
    <name type="scientific">Stenotrophomonas capsici</name>
    <dbReference type="NCBI Taxonomy" id="3110230"/>
    <lineage>
        <taxon>Bacteria</taxon>
        <taxon>Pseudomonadati</taxon>
        <taxon>Pseudomonadota</taxon>
        <taxon>Gammaproteobacteria</taxon>
        <taxon>Lysobacterales</taxon>
        <taxon>Lysobacteraceae</taxon>
        <taxon>Stenotrophomonas</taxon>
    </lineage>
</organism>
<feature type="domain" description="Thioredoxin" evidence="2">
    <location>
        <begin position="265"/>
        <end position="410"/>
    </location>
</feature>
<feature type="transmembrane region" description="Helical" evidence="1">
    <location>
        <begin position="125"/>
        <end position="151"/>
    </location>
</feature>
<evidence type="ECO:0000256" key="1">
    <source>
        <dbReference type="SAM" id="Phobius"/>
    </source>
</evidence>
<keyword evidence="1" id="KW-0472">Membrane</keyword>
<dbReference type="Gene3D" id="3.40.30.10">
    <property type="entry name" value="Glutaredoxin"/>
    <property type="match status" value="1"/>
</dbReference>
<gene>
    <name evidence="3" type="ORF">VA603_04895</name>
</gene>
<dbReference type="PANTHER" id="PTHR42852:SF13">
    <property type="entry name" value="PROTEIN DIPZ"/>
    <property type="match status" value="1"/>
</dbReference>
<accession>A0ABU5V477</accession>
<feature type="transmembrane region" description="Helical" evidence="1">
    <location>
        <begin position="163"/>
        <end position="185"/>
    </location>
</feature>
<dbReference type="InterPro" id="IPR013766">
    <property type="entry name" value="Thioredoxin_domain"/>
</dbReference>
<keyword evidence="1" id="KW-1133">Transmembrane helix</keyword>
<dbReference type="InterPro" id="IPR041017">
    <property type="entry name" value="Thioredoxin_10"/>
</dbReference>
<dbReference type="InterPro" id="IPR000866">
    <property type="entry name" value="AhpC/TSA"/>
</dbReference>
<comment type="caution">
    <text evidence="3">The sequence shown here is derived from an EMBL/GenBank/DDBJ whole genome shotgun (WGS) entry which is preliminary data.</text>
</comment>
<dbReference type="CDD" id="cd03012">
    <property type="entry name" value="TlpA_like_DipZ_like"/>
    <property type="match status" value="1"/>
</dbReference>
<dbReference type="EMBL" id="JAYFUH010000062">
    <property type="protein sequence ID" value="MEA5666870.1"/>
    <property type="molecule type" value="Genomic_DNA"/>
</dbReference>
<dbReference type="InterPro" id="IPR050553">
    <property type="entry name" value="Thioredoxin_ResA/DsbE_sf"/>
</dbReference>
<evidence type="ECO:0000259" key="2">
    <source>
        <dbReference type="PROSITE" id="PS51352"/>
    </source>
</evidence>